<evidence type="ECO:0000313" key="9">
    <source>
        <dbReference type="Proteomes" id="UP001328107"/>
    </source>
</evidence>
<evidence type="ECO:0000256" key="3">
    <source>
        <dbReference type="ARBA" id="ARBA00022771"/>
    </source>
</evidence>
<sequence>SHNDLRPDAVPLFVEPSKSGKADDELTVKVPDDIKLELVDIKVEPIDEFAGIKQEEPMADIYCPSTGNSRPVDQMNLLSNDMEIMEKPQDAPTLYSCTECGKKLYSNANLEFHMRLHKEFACPYCDESFRNNFLRRIHILSVHKNQVAKVQRAEAESIAGAEKAYVCRECGKKLYSKPGFYYHVLMHSGN</sequence>
<evidence type="ECO:0000256" key="4">
    <source>
        <dbReference type="ARBA" id="ARBA00022833"/>
    </source>
</evidence>
<dbReference type="PROSITE" id="PS50157">
    <property type="entry name" value="ZINC_FINGER_C2H2_2"/>
    <property type="match status" value="2"/>
</dbReference>
<feature type="region of interest" description="Disordered" evidence="6">
    <location>
        <begin position="1"/>
        <end position="21"/>
    </location>
</feature>
<comment type="caution">
    <text evidence="8">The sequence shown here is derived from an EMBL/GenBank/DDBJ whole genome shotgun (WGS) entry which is preliminary data.</text>
</comment>
<organism evidence="8 9">
    <name type="scientific">Pristionchus mayeri</name>
    <dbReference type="NCBI Taxonomy" id="1317129"/>
    <lineage>
        <taxon>Eukaryota</taxon>
        <taxon>Metazoa</taxon>
        <taxon>Ecdysozoa</taxon>
        <taxon>Nematoda</taxon>
        <taxon>Chromadorea</taxon>
        <taxon>Rhabditida</taxon>
        <taxon>Rhabditina</taxon>
        <taxon>Diplogasteromorpha</taxon>
        <taxon>Diplogasteroidea</taxon>
        <taxon>Neodiplogasteridae</taxon>
        <taxon>Pristionchus</taxon>
    </lineage>
</organism>
<keyword evidence="1" id="KW-0479">Metal-binding</keyword>
<dbReference type="Gene3D" id="3.30.160.60">
    <property type="entry name" value="Classic Zinc Finger"/>
    <property type="match status" value="2"/>
</dbReference>
<reference evidence="9" key="1">
    <citation type="submission" date="2022-10" db="EMBL/GenBank/DDBJ databases">
        <title>Genome assembly of Pristionchus species.</title>
        <authorList>
            <person name="Yoshida K."/>
            <person name="Sommer R.J."/>
        </authorList>
    </citation>
    <scope>NUCLEOTIDE SEQUENCE [LARGE SCALE GENOMIC DNA]</scope>
    <source>
        <strain evidence="9">RS5460</strain>
    </source>
</reference>
<evidence type="ECO:0000256" key="6">
    <source>
        <dbReference type="SAM" id="MobiDB-lite"/>
    </source>
</evidence>
<feature type="domain" description="C2H2-type" evidence="7">
    <location>
        <begin position="165"/>
        <end position="190"/>
    </location>
</feature>
<evidence type="ECO:0000259" key="7">
    <source>
        <dbReference type="PROSITE" id="PS50157"/>
    </source>
</evidence>
<evidence type="ECO:0000256" key="5">
    <source>
        <dbReference type="PROSITE-ProRule" id="PRU00042"/>
    </source>
</evidence>
<dbReference type="InterPro" id="IPR013087">
    <property type="entry name" value="Znf_C2H2_type"/>
</dbReference>
<feature type="domain" description="C2H2-type" evidence="7">
    <location>
        <begin position="95"/>
        <end position="117"/>
    </location>
</feature>
<dbReference type="InterPro" id="IPR050688">
    <property type="entry name" value="Zinc_finger/UBP_domain"/>
</dbReference>
<dbReference type="SUPFAM" id="SSF57667">
    <property type="entry name" value="beta-beta-alpha zinc fingers"/>
    <property type="match status" value="2"/>
</dbReference>
<proteinExistence type="predicted"/>
<accession>A0AAN5CSD1</accession>
<dbReference type="GO" id="GO:0008270">
    <property type="term" value="F:zinc ion binding"/>
    <property type="evidence" value="ECO:0007669"/>
    <property type="project" value="UniProtKB-KW"/>
</dbReference>
<keyword evidence="9" id="KW-1185">Reference proteome</keyword>
<dbReference type="PANTHER" id="PTHR24403">
    <property type="entry name" value="ZINC FINGER PROTEIN"/>
    <property type="match status" value="1"/>
</dbReference>
<dbReference type="Proteomes" id="UP001328107">
    <property type="component" value="Unassembled WGS sequence"/>
</dbReference>
<evidence type="ECO:0000313" key="8">
    <source>
        <dbReference type="EMBL" id="GMR49863.1"/>
    </source>
</evidence>
<dbReference type="SMART" id="SM00355">
    <property type="entry name" value="ZnF_C2H2"/>
    <property type="match status" value="3"/>
</dbReference>
<dbReference type="InterPro" id="IPR036236">
    <property type="entry name" value="Znf_C2H2_sf"/>
</dbReference>
<keyword evidence="4" id="KW-0862">Zinc</keyword>
<name>A0AAN5CSD1_9BILA</name>
<dbReference type="AlphaFoldDB" id="A0AAN5CSD1"/>
<gene>
    <name evidence="8" type="ORF">PMAYCL1PPCAC_20058</name>
</gene>
<keyword evidence="2" id="KW-0677">Repeat</keyword>
<evidence type="ECO:0000256" key="2">
    <source>
        <dbReference type="ARBA" id="ARBA00022737"/>
    </source>
</evidence>
<evidence type="ECO:0000256" key="1">
    <source>
        <dbReference type="ARBA" id="ARBA00022723"/>
    </source>
</evidence>
<dbReference type="Pfam" id="PF00096">
    <property type="entry name" value="zf-C2H2"/>
    <property type="match status" value="2"/>
</dbReference>
<dbReference type="EMBL" id="BTRK01000004">
    <property type="protein sequence ID" value="GMR49863.1"/>
    <property type="molecule type" value="Genomic_DNA"/>
</dbReference>
<dbReference type="FunFam" id="3.30.160.60:FF:000100">
    <property type="entry name" value="Zinc finger 45-like"/>
    <property type="match status" value="1"/>
</dbReference>
<feature type="non-terminal residue" evidence="8">
    <location>
        <position position="1"/>
    </location>
</feature>
<protein>
    <recommendedName>
        <fullName evidence="7">C2H2-type domain-containing protein</fullName>
    </recommendedName>
</protein>
<keyword evidence="3 5" id="KW-0863">Zinc-finger</keyword>
<dbReference type="PROSITE" id="PS00028">
    <property type="entry name" value="ZINC_FINGER_C2H2_1"/>
    <property type="match status" value="3"/>
</dbReference>